<dbReference type="Proteomes" id="UP000003491">
    <property type="component" value="Unassembled WGS sequence"/>
</dbReference>
<dbReference type="PANTHER" id="PTHR34301">
    <property type="entry name" value="DNA-BINDING PROTEIN-RELATED"/>
    <property type="match status" value="1"/>
</dbReference>
<dbReference type="SMART" id="SM00382">
    <property type="entry name" value="AAA"/>
    <property type="match status" value="1"/>
</dbReference>
<dbReference type="HOGENOM" id="CLU_058580_1_0_9"/>
<sequence length="366" mass="42237">MKNPFNPSFGKMPSVFLNRDSLTQRIVTELNRVGSPFQTSLLSGQRGSGKTTLMTEVSNLISKDKNWLVINLVLDDDLLVSLINQLQRHLLNLKIIKNIDLKMNFFGLDMSASFHQQTESNFQLLFQDALEKLTKKGFHVLINIDEVHLTPLLKKFASCYQIMIRNNLNVSLLMAGLPENVSEIQNDDVLTFLLRANRIVLNPLDIESIKNSYQHIFSKAGYTFSTETLLYMTKQTQGFAYAFQLLGYHLLEEIIHSSNKTISISDINNILDTYISELNRNVYFKVYSDMSEREKEFVQAMVKSKQHKVKSQIIGNLMKKGPNYIAVYRRKLIDDQIIKPNGYGYVSFLLPYFDKFVEQEMILDEF</sequence>
<dbReference type="InterPro" id="IPR003593">
    <property type="entry name" value="AAA+_ATPase"/>
</dbReference>
<gene>
    <name evidence="2" type="ORF">HMPREF0528_1285</name>
</gene>
<accession>C2E6B1</accession>
<dbReference type="RefSeq" id="WP_004894718.1">
    <property type="nucleotide sequence ID" value="NZ_AZCY01000001.1"/>
</dbReference>
<evidence type="ECO:0000313" key="3">
    <source>
        <dbReference type="Proteomes" id="UP000003491"/>
    </source>
</evidence>
<protein>
    <recommendedName>
        <fullName evidence="1">AAA+ ATPase domain-containing protein</fullName>
    </recommendedName>
</protein>
<dbReference type="PATRIC" id="fig|525330.7.peg.73"/>
<proteinExistence type="predicted"/>
<dbReference type="EMBL" id="ACGR01000038">
    <property type="protein sequence ID" value="EEJ59478.1"/>
    <property type="molecule type" value="Genomic_DNA"/>
</dbReference>
<dbReference type="AlphaFoldDB" id="C2E6B1"/>
<dbReference type="InterPro" id="IPR027417">
    <property type="entry name" value="P-loop_NTPase"/>
</dbReference>
<organism evidence="2 3">
    <name type="scientific">Lactobacillus johnsonii ATCC 33200</name>
    <dbReference type="NCBI Taxonomy" id="525330"/>
    <lineage>
        <taxon>Bacteria</taxon>
        <taxon>Bacillati</taxon>
        <taxon>Bacillota</taxon>
        <taxon>Bacilli</taxon>
        <taxon>Lactobacillales</taxon>
        <taxon>Lactobacillaceae</taxon>
        <taxon>Lactobacillus</taxon>
    </lineage>
</organism>
<comment type="caution">
    <text evidence="2">The sequence shown here is derived from an EMBL/GenBank/DDBJ whole genome shotgun (WGS) entry which is preliminary data.</text>
</comment>
<evidence type="ECO:0000313" key="2">
    <source>
        <dbReference type="EMBL" id="EEJ59478.1"/>
    </source>
</evidence>
<dbReference type="Gene3D" id="3.40.50.300">
    <property type="entry name" value="P-loop containing nucleotide triphosphate hydrolases"/>
    <property type="match status" value="1"/>
</dbReference>
<feature type="domain" description="AAA+ ATPase" evidence="1">
    <location>
        <begin position="36"/>
        <end position="204"/>
    </location>
</feature>
<reference evidence="2 3" key="1">
    <citation type="submission" date="2009-01" db="EMBL/GenBank/DDBJ databases">
        <authorList>
            <person name="Qin X."/>
            <person name="Bachman B."/>
            <person name="Battles P."/>
            <person name="Bell A."/>
            <person name="Bess C."/>
            <person name="Bickham C."/>
            <person name="Chaboub L."/>
            <person name="Chen D."/>
            <person name="Coyle M."/>
            <person name="Deiros D.R."/>
            <person name="Dinh H."/>
            <person name="Forbes L."/>
            <person name="Fowler G."/>
            <person name="Francisco L."/>
            <person name="Fu Q."/>
            <person name="Gubbala S."/>
            <person name="Hale W."/>
            <person name="Han Y."/>
            <person name="Hemphill L."/>
            <person name="Highlander S.K."/>
            <person name="Hirani K."/>
            <person name="Hogues M."/>
            <person name="Jackson L."/>
            <person name="Jakkamsetti A."/>
            <person name="Javaid M."/>
            <person name="Jiang H."/>
            <person name="Korchina V."/>
            <person name="Kovar C."/>
            <person name="Lara F."/>
            <person name="Lee S."/>
            <person name="Mata R."/>
            <person name="Mathew T."/>
            <person name="Moen C."/>
            <person name="Morales K."/>
            <person name="Munidasa M."/>
            <person name="Nazareth L."/>
            <person name="Ngo R."/>
            <person name="Nguyen L."/>
            <person name="Okwuonu G."/>
            <person name="Ongeri F."/>
            <person name="Patil S."/>
            <person name="Petrosino J."/>
            <person name="Pham C."/>
            <person name="Pham P."/>
            <person name="Pu L.-L."/>
            <person name="Puazo M."/>
            <person name="Raj R."/>
            <person name="Reid J."/>
            <person name="Rouhana J."/>
            <person name="Saada N."/>
            <person name="Shang Y."/>
            <person name="Simmons D."/>
            <person name="Thornton R."/>
            <person name="Warren J."/>
            <person name="Weissenberger G."/>
            <person name="Zhang J."/>
            <person name="Zhang L."/>
            <person name="Zhou C."/>
            <person name="Zhu D."/>
            <person name="Muzny D."/>
            <person name="Worley K."/>
            <person name="Gibbs R."/>
        </authorList>
    </citation>
    <scope>NUCLEOTIDE SEQUENCE [LARGE SCALE GENOMIC DNA]</scope>
    <source>
        <strain evidence="2 3">ATCC 33200</strain>
    </source>
</reference>
<evidence type="ECO:0000259" key="1">
    <source>
        <dbReference type="SMART" id="SM00382"/>
    </source>
</evidence>
<dbReference type="PANTHER" id="PTHR34301:SF8">
    <property type="entry name" value="ATPASE DOMAIN-CONTAINING PROTEIN"/>
    <property type="match status" value="1"/>
</dbReference>
<dbReference type="SUPFAM" id="SSF52540">
    <property type="entry name" value="P-loop containing nucleoside triphosphate hydrolases"/>
    <property type="match status" value="1"/>
</dbReference>
<name>C2E6B1_LACJH</name>